<keyword evidence="2" id="KW-1185">Reference proteome</keyword>
<dbReference type="EMBL" id="FOBF01000007">
    <property type="protein sequence ID" value="SEL82827.1"/>
    <property type="molecule type" value="Genomic_DNA"/>
</dbReference>
<protein>
    <recommendedName>
        <fullName evidence="3">Abi-like protein</fullName>
    </recommendedName>
</protein>
<name>A0A1H7TG86_9ACTN</name>
<evidence type="ECO:0008006" key="3">
    <source>
        <dbReference type="Google" id="ProtNLM"/>
    </source>
</evidence>
<evidence type="ECO:0000313" key="2">
    <source>
        <dbReference type="Proteomes" id="UP000198953"/>
    </source>
</evidence>
<dbReference type="AlphaFoldDB" id="A0A1H7TG86"/>
<gene>
    <name evidence="1" type="ORF">SAMN05660976_03451</name>
</gene>
<organism evidence="1 2">
    <name type="scientific">Nonomuraea pusilla</name>
    <dbReference type="NCBI Taxonomy" id="46177"/>
    <lineage>
        <taxon>Bacteria</taxon>
        <taxon>Bacillati</taxon>
        <taxon>Actinomycetota</taxon>
        <taxon>Actinomycetes</taxon>
        <taxon>Streptosporangiales</taxon>
        <taxon>Streptosporangiaceae</taxon>
        <taxon>Nonomuraea</taxon>
    </lineage>
</organism>
<dbReference type="Proteomes" id="UP000198953">
    <property type="component" value="Unassembled WGS sequence"/>
</dbReference>
<proteinExistence type="predicted"/>
<dbReference type="OrthoDB" id="3418622at2"/>
<dbReference type="STRING" id="46177.SAMN05660976_03451"/>
<sequence>MGNQKAAHMQEAEATRLCTLLSPLRLAEYQLACGGDAVAALRLHCWNTEISEAFYGPLQYLEVAMRSAMTRELTGYLRREDWWNDPRPQLTYGGRQRIAEAEQQLRRIGLTPTPHMVTEELPFGFYVSLLGPGNGYDQRLWRTALYRAFPTYRGRRQPLHRQVDHLRIFRNKIAHHGPIHHRHLVADHDAILRCLEYIDAGLATMVRRHSRVPEVLNRRP</sequence>
<evidence type="ECO:0000313" key="1">
    <source>
        <dbReference type="EMBL" id="SEL82827.1"/>
    </source>
</evidence>
<reference evidence="1 2" key="1">
    <citation type="submission" date="2016-10" db="EMBL/GenBank/DDBJ databases">
        <authorList>
            <person name="de Groot N.N."/>
        </authorList>
    </citation>
    <scope>NUCLEOTIDE SEQUENCE [LARGE SCALE GENOMIC DNA]</scope>
    <source>
        <strain evidence="1 2">DSM 43357</strain>
    </source>
</reference>
<dbReference type="RefSeq" id="WP_091101387.1">
    <property type="nucleotide sequence ID" value="NZ_FOBF01000007.1"/>
</dbReference>
<accession>A0A1H7TG86</accession>